<gene>
    <name evidence="8" type="ORF">HK097_001040</name>
</gene>
<dbReference type="EC" id="1.1.1.179" evidence="3"/>
<dbReference type="SUPFAM" id="SSF51735">
    <property type="entry name" value="NAD(P)-binding Rossmann-fold domains"/>
    <property type="match status" value="1"/>
</dbReference>
<evidence type="ECO:0000259" key="6">
    <source>
        <dbReference type="Pfam" id="PF01408"/>
    </source>
</evidence>
<dbReference type="GO" id="GO:0047837">
    <property type="term" value="F:D-xylose 1-dehydrogenase (NADP+) activity"/>
    <property type="evidence" value="ECO:0007669"/>
    <property type="project" value="UniProtKB-EC"/>
</dbReference>
<dbReference type="InterPro" id="IPR036291">
    <property type="entry name" value="NAD(P)-bd_dom_sf"/>
</dbReference>
<dbReference type="PANTHER" id="PTHR22604:SF105">
    <property type="entry name" value="TRANS-1,2-DIHYDROBENZENE-1,2-DIOL DEHYDROGENASE"/>
    <property type="match status" value="1"/>
</dbReference>
<dbReference type="Gene3D" id="3.30.360.10">
    <property type="entry name" value="Dihydrodipicolinate Reductase, domain 2"/>
    <property type="match status" value="1"/>
</dbReference>
<dbReference type="InterPro" id="IPR000683">
    <property type="entry name" value="Gfo/Idh/MocA-like_OxRdtase_N"/>
</dbReference>
<evidence type="ECO:0000256" key="4">
    <source>
        <dbReference type="ARBA" id="ARBA00042988"/>
    </source>
</evidence>
<dbReference type="Pfam" id="PF22725">
    <property type="entry name" value="GFO_IDH_MocA_C3"/>
    <property type="match status" value="1"/>
</dbReference>
<dbReference type="Gene3D" id="3.40.50.720">
    <property type="entry name" value="NAD(P)-binding Rossmann-like Domain"/>
    <property type="match status" value="1"/>
</dbReference>
<dbReference type="GO" id="GO:0000166">
    <property type="term" value="F:nucleotide binding"/>
    <property type="evidence" value="ECO:0007669"/>
    <property type="project" value="InterPro"/>
</dbReference>
<proteinExistence type="inferred from homology"/>
<feature type="domain" description="GFO/IDH/MocA-like oxidoreductase" evidence="7">
    <location>
        <begin position="153"/>
        <end position="298"/>
    </location>
</feature>
<accession>A0AAD5X8P4</accession>
<comment type="caution">
    <text evidence="8">The sequence shown here is derived from an EMBL/GenBank/DDBJ whole genome shotgun (WGS) entry which is preliminary data.</text>
</comment>
<dbReference type="Pfam" id="PF01408">
    <property type="entry name" value="GFO_IDH_MocA"/>
    <property type="match status" value="1"/>
</dbReference>
<dbReference type="InterPro" id="IPR050984">
    <property type="entry name" value="Gfo/Idh/MocA_domain"/>
</dbReference>
<protein>
    <recommendedName>
        <fullName evidence="3">D-xylose 1-dehydrogenase (NADP(+), D-xylono-1,5-lactone-forming)</fullName>
        <ecNumber evidence="3">1.1.1.179</ecNumber>
    </recommendedName>
    <alternativeName>
        <fullName evidence="4">D-xylose-NADP dehydrogenase</fullName>
    </alternativeName>
</protein>
<evidence type="ECO:0000256" key="1">
    <source>
        <dbReference type="ARBA" id="ARBA00010928"/>
    </source>
</evidence>
<evidence type="ECO:0000256" key="2">
    <source>
        <dbReference type="ARBA" id="ARBA00023002"/>
    </source>
</evidence>
<keyword evidence="9" id="KW-1185">Reference proteome</keyword>
<comment type="catalytic activity">
    <reaction evidence="5">
        <text>D-xylose + NADP(+) = D-xylono-1,5-lactone + NADPH + H(+)</text>
        <dbReference type="Rhea" id="RHEA:22000"/>
        <dbReference type="ChEBI" id="CHEBI:15378"/>
        <dbReference type="ChEBI" id="CHEBI:15867"/>
        <dbReference type="ChEBI" id="CHEBI:53455"/>
        <dbReference type="ChEBI" id="CHEBI:57783"/>
        <dbReference type="ChEBI" id="CHEBI:58349"/>
        <dbReference type="EC" id="1.1.1.179"/>
    </reaction>
</comment>
<reference evidence="8" key="1">
    <citation type="submission" date="2020-05" db="EMBL/GenBank/DDBJ databases">
        <title>Phylogenomic resolution of chytrid fungi.</title>
        <authorList>
            <person name="Stajich J.E."/>
            <person name="Amses K."/>
            <person name="Simmons R."/>
            <person name="Seto K."/>
            <person name="Myers J."/>
            <person name="Bonds A."/>
            <person name="Quandt C.A."/>
            <person name="Barry K."/>
            <person name="Liu P."/>
            <person name="Grigoriev I."/>
            <person name="Longcore J.E."/>
            <person name="James T.Y."/>
        </authorList>
    </citation>
    <scope>NUCLEOTIDE SEQUENCE</scope>
    <source>
        <strain evidence="8">JEL0318</strain>
    </source>
</reference>
<dbReference type="AlphaFoldDB" id="A0AAD5X8P4"/>
<sequence length="389" mass="42418">MTDSPRKLCRWGIIGLGGISTKFATSIIRDNQSTDPETPKHAIVAVGSSSLEKAQSFVDKIYKGRPEPFSGSLYGSYEDLVADPNIDIIYIGTPHQRHHDDTLLCLRAGKHVLVEKPFAVNAQEAQEMAAVAEGRGLFLMEALWTRYLPAAVKVRELLDKGILGDIRHVVADLCRPANTTGENKSEKHLARKSLPIISPVPFNADPAHRFLNPDLAGGALLDLGIYPLQWLQFILGPLNGDKDPQVSAHIEKHPLTGVDGVTSAVLHYTEAKALATFTTSIEYFGSDHVTLYGTQGVLRILGPNWAPTSVVFTSGTNNDGKEEVFDCSYEGNGMRFEADEAARCVLGGRLESLSARVQESVLMARVMDGIRRQGGVKYPFEVEIGKTVP</sequence>
<keyword evidence="2" id="KW-0560">Oxidoreductase</keyword>
<dbReference type="PANTHER" id="PTHR22604">
    <property type="entry name" value="OXIDOREDUCTASES"/>
    <property type="match status" value="1"/>
</dbReference>
<evidence type="ECO:0000313" key="8">
    <source>
        <dbReference type="EMBL" id="KAJ3057071.1"/>
    </source>
</evidence>
<comment type="similarity">
    <text evidence="1">Belongs to the Gfo/Idh/MocA family.</text>
</comment>
<dbReference type="SUPFAM" id="SSF55347">
    <property type="entry name" value="Glyceraldehyde-3-phosphate dehydrogenase-like, C-terminal domain"/>
    <property type="match status" value="1"/>
</dbReference>
<evidence type="ECO:0000259" key="7">
    <source>
        <dbReference type="Pfam" id="PF22725"/>
    </source>
</evidence>
<dbReference type="Proteomes" id="UP001212841">
    <property type="component" value="Unassembled WGS sequence"/>
</dbReference>
<dbReference type="EMBL" id="JADGJD010000012">
    <property type="protein sequence ID" value="KAJ3057071.1"/>
    <property type="molecule type" value="Genomic_DNA"/>
</dbReference>
<dbReference type="InterPro" id="IPR055170">
    <property type="entry name" value="GFO_IDH_MocA-like_dom"/>
</dbReference>
<evidence type="ECO:0000256" key="5">
    <source>
        <dbReference type="ARBA" id="ARBA00049233"/>
    </source>
</evidence>
<name>A0AAD5X8P4_9FUNG</name>
<feature type="domain" description="Gfo/Idh/MocA-like oxidoreductase N-terminal" evidence="6">
    <location>
        <begin position="10"/>
        <end position="140"/>
    </location>
</feature>
<organism evidence="8 9">
    <name type="scientific">Rhizophlyctis rosea</name>
    <dbReference type="NCBI Taxonomy" id="64517"/>
    <lineage>
        <taxon>Eukaryota</taxon>
        <taxon>Fungi</taxon>
        <taxon>Fungi incertae sedis</taxon>
        <taxon>Chytridiomycota</taxon>
        <taxon>Chytridiomycota incertae sedis</taxon>
        <taxon>Chytridiomycetes</taxon>
        <taxon>Rhizophlyctidales</taxon>
        <taxon>Rhizophlyctidaceae</taxon>
        <taxon>Rhizophlyctis</taxon>
    </lineage>
</organism>
<evidence type="ECO:0000313" key="9">
    <source>
        <dbReference type="Proteomes" id="UP001212841"/>
    </source>
</evidence>
<evidence type="ECO:0000256" key="3">
    <source>
        <dbReference type="ARBA" id="ARBA00038984"/>
    </source>
</evidence>